<dbReference type="EMBL" id="OU503042">
    <property type="protein sequence ID" value="CAI9765502.1"/>
    <property type="molecule type" value="Genomic_DNA"/>
</dbReference>
<evidence type="ECO:0000313" key="2">
    <source>
        <dbReference type="Proteomes" id="UP000834106"/>
    </source>
</evidence>
<proteinExistence type="predicted"/>
<gene>
    <name evidence="1" type="ORF">FPE_LOCUS12932</name>
</gene>
<dbReference type="PANTHER" id="PTHR45657:SF5">
    <property type="entry name" value="PHOSPHATIDYLINOSITOL_PHOSPHATIDYLCHOLINE TRANSFER PROTEIN SFH6"/>
    <property type="match status" value="1"/>
</dbReference>
<evidence type="ECO:0000313" key="1">
    <source>
        <dbReference type="EMBL" id="CAI9765502.1"/>
    </source>
</evidence>
<dbReference type="Proteomes" id="UP000834106">
    <property type="component" value="Chromosome 7"/>
</dbReference>
<dbReference type="AlphaFoldDB" id="A0AAD1ZEJ1"/>
<dbReference type="InterPro" id="IPR051026">
    <property type="entry name" value="PI/PC_transfer"/>
</dbReference>
<dbReference type="PANTHER" id="PTHR45657">
    <property type="entry name" value="CRAL-TRIO DOMAIN-CONTAINING PROTEIN YKL091C-RELATED"/>
    <property type="match status" value="1"/>
</dbReference>
<sequence length="279" mass="31844">MLLNGEARRARLVFKVLNSEGRIIYNNLDYSMVKSSDTSIAKSGSEAEDIASPKAIMKYSHLRLTPAREEARAIGTSCFVGNLSGYDEYVPMVDKVVDSGWKKQPSLPKPFISIEVFRPPDSQKAPEGIQDRMLAALMAFFMTLFVLFRTLSCSVTRKLPDASSQHEQTIQEFSFDSITKEEFRPPSPTPQFTESELLFSVVKRLGVLEEKVNTLQEKPSKMLHPFLDELRRFCRVDALEAELIATKKALHEALTRQEELLAYMDSQEESKFRKKKFCW</sequence>
<name>A0AAD1ZEJ1_9LAMI</name>
<protein>
    <submittedName>
        <fullName evidence="1">Uncharacterized protein</fullName>
    </submittedName>
</protein>
<accession>A0AAD1ZEJ1</accession>
<reference evidence="1" key="1">
    <citation type="submission" date="2023-05" db="EMBL/GenBank/DDBJ databases">
        <authorList>
            <person name="Huff M."/>
        </authorList>
    </citation>
    <scope>NUCLEOTIDE SEQUENCE</scope>
</reference>
<organism evidence="1 2">
    <name type="scientific">Fraxinus pennsylvanica</name>
    <dbReference type="NCBI Taxonomy" id="56036"/>
    <lineage>
        <taxon>Eukaryota</taxon>
        <taxon>Viridiplantae</taxon>
        <taxon>Streptophyta</taxon>
        <taxon>Embryophyta</taxon>
        <taxon>Tracheophyta</taxon>
        <taxon>Spermatophyta</taxon>
        <taxon>Magnoliopsida</taxon>
        <taxon>eudicotyledons</taxon>
        <taxon>Gunneridae</taxon>
        <taxon>Pentapetalae</taxon>
        <taxon>asterids</taxon>
        <taxon>lamiids</taxon>
        <taxon>Lamiales</taxon>
        <taxon>Oleaceae</taxon>
        <taxon>Oleeae</taxon>
        <taxon>Fraxinus</taxon>
    </lineage>
</organism>
<keyword evidence="2" id="KW-1185">Reference proteome</keyword>